<dbReference type="PANTHER" id="PTHR34322:SF2">
    <property type="entry name" value="TRANSPOSASE IS200-LIKE DOMAIN-CONTAINING PROTEIN"/>
    <property type="match status" value="1"/>
</dbReference>
<protein>
    <submittedName>
        <fullName evidence="2">Mobile element protein</fullName>
    </submittedName>
</protein>
<reference evidence="2" key="1">
    <citation type="submission" date="2018-06" db="EMBL/GenBank/DDBJ databases">
        <authorList>
            <person name="Zhirakovskaya E."/>
        </authorList>
    </citation>
    <scope>NUCLEOTIDE SEQUENCE</scope>
</reference>
<gene>
    <name evidence="2" type="ORF">MNBD_GAMMA22-667</name>
</gene>
<dbReference type="EMBL" id="UOFS01000013">
    <property type="protein sequence ID" value="VAW93159.1"/>
    <property type="molecule type" value="Genomic_DNA"/>
</dbReference>
<sequence length="333" mass="38426">MPQPRKTLVSLDATPYYHCVSRCVRRAFLCGTDSHTKKSYEHRRQWIEDKILSLSQIFAIDVCSYAIMHNHYHVLLHIDSQAAENWSYIEVVTRWHLLFKGTLLSQRYLNDEFTTPTELNAIFKLADTWRNRLMDISWFMRIINEGIAREANHEDNCTGRFWEGRFSSQAILDEPALVACMAYIDLNPIRATIAKTPQASNHTSIRQRIIAAQQSHSPNQVSQQPNTLYPFFGDPRENSPQGLPFKLTDYIELVDWTGHILRKGKCGNISNTLPPVLERLGIEADNWLYLSKHFERPFKNLVGTALSMKRSCLKIGKCWVHGISESKRLFSSS</sequence>
<feature type="domain" description="Transposase IS200-like" evidence="1">
    <location>
        <begin position="13"/>
        <end position="187"/>
    </location>
</feature>
<name>A0A3B1A4N0_9ZZZZ</name>
<dbReference type="InterPro" id="IPR036515">
    <property type="entry name" value="Transposase_17_sf"/>
</dbReference>
<organism evidence="2">
    <name type="scientific">hydrothermal vent metagenome</name>
    <dbReference type="NCBI Taxonomy" id="652676"/>
    <lineage>
        <taxon>unclassified sequences</taxon>
        <taxon>metagenomes</taxon>
        <taxon>ecological metagenomes</taxon>
    </lineage>
</organism>
<dbReference type="Gene3D" id="3.30.70.1290">
    <property type="entry name" value="Transposase IS200-like"/>
    <property type="match status" value="1"/>
</dbReference>
<dbReference type="PANTHER" id="PTHR34322">
    <property type="entry name" value="TRANSPOSASE, Y1_TNP DOMAIN-CONTAINING"/>
    <property type="match status" value="1"/>
</dbReference>
<evidence type="ECO:0000259" key="1">
    <source>
        <dbReference type="SMART" id="SM01321"/>
    </source>
</evidence>
<accession>A0A3B1A4N0</accession>
<dbReference type="GO" id="GO:0003677">
    <property type="term" value="F:DNA binding"/>
    <property type="evidence" value="ECO:0007669"/>
    <property type="project" value="InterPro"/>
</dbReference>
<proteinExistence type="predicted"/>
<dbReference type="InterPro" id="IPR002686">
    <property type="entry name" value="Transposase_17"/>
</dbReference>
<dbReference type="SMART" id="SM01321">
    <property type="entry name" value="Y1_Tnp"/>
    <property type="match status" value="1"/>
</dbReference>
<dbReference type="AlphaFoldDB" id="A0A3B1A4N0"/>
<dbReference type="GO" id="GO:0004803">
    <property type="term" value="F:transposase activity"/>
    <property type="evidence" value="ECO:0007669"/>
    <property type="project" value="InterPro"/>
</dbReference>
<dbReference type="GO" id="GO:0006313">
    <property type="term" value="P:DNA transposition"/>
    <property type="evidence" value="ECO:0007669"/>
    <property type="project" value="InterPro"/>
</dbReference>
<dbReference type="SUPFAM" id="SSF143422">
    <property type="entry name" value="Transposase IS200-like"/>
    <property type="match status" value="1"/>
</dbReference>
<evidence type="ECO:0000313" key="2">
    <source>
        <dbReference type="EMBL" id="VAW93159.1"/>
    </source>
</evidence>